<dbReference type="EMBL" id="VSRR010012694">
    <property type="protein sequence ID" value="MPC54871.1"/>
    <property type="molecule type" value="Genomic_DNA"/>
</dbReference>
<accession>A0A5B7G4N6</accession>
<evidence type="ECO:0000313" key="1">
    <source>
        <dbReference type="EMBL" id="MPC54871.1"/>
    </source>
</evidence>
<keyword evidence="2" id="KW-1185">Reference proteome</keyword>
<gene>
    <name evidence="1" type="ORF">E2C01_048801</name>
</gene>
<reference evidence="1 2" key="1">
    <citation type="submission" date="2019-05" db="EMBL/GenBank/DDBJ databases">
        <title>Another draft genome of Portunus trituberculatus and its Hox gene families provides insights of decapod evolution.</title>
        <authorList>
            <person name="Jeong J.-H."/>
            <person name="Song I."/>
            <person name="Kim S."/>
            <person name="Choi T."/>
            <person name="Kim D."/>
            <person name="Ryu S."/>
            <person name="Kim W."/>
        </authorList>
    </citation>
    <scope>NUCLEOTIDE SEQUENCE [LARGE SCALE GENOMIC DNA]</scope>
    <source>
        <tissue evidence="1">Muscle</tissue>
    </source>
</reference>
<dbReference type="Proteomes" id="UP000324222">
    <property type="component" value="Unassembled WGS sequence"/>
</dbReference>
<organism evidence="1 2">
    <name type="scientific">Portunus trituberculatus</name>
    <name type="common">Swimming crab</name>
    <name type="synonym">Neptunus trituberculatus</name>
    <dbReference type="NCBI Taxonomy" id="210409"/>
    <lineage>
        <taxon>Eukaryota</taxon>
        <taxon>Metazoa</taxon>
        <taxon>Ecdysozoa</taxon>
        <taxon>Arthropoda</taxon>
        <taxon>Crustacea</taxon>
        <taxon>Multicrustacea</taxon>
        <taxon>Malacostraca</taxon>
        <taxon>Eumalacostraca</taxon>
        <taxon>Eucarida</taxon>
        <taxon>Decapoda</taxon>
        <taxon>Pleocyemata</taxon>
        <taxon>Brachyura</taxon>
        <taxon>Eubrachyura</taxon>
        <taxon>Portunoidea</taxon>
        <taxon>Portunidae</taxon>
        <taxon>Portuninae</taxon>
        <taxon>Portunus</taxon>
    </lineage>
</organism>
<name>A0A5B7G4N6_PORTR</name>
<evidence type="ECO:0000313" key="2">
    <source>
        <dbReference type="Proteomes" id="UP000324222"/>
    </source>
</evidence>
<sequence length="129" mass="13435">MPADTSSTGPVSPGTLQEDTIRLHVILSVIVIEERQCTAGIKPEDPVGELEGGTSWPAGLMFTPSGAAASSAPQLGPNILSSFNLSISLHDAAKAFITMNQGGAFASSREVEGKRRECWVADTSPLPEA</sequence>
<protein>
    <submittedName>
        <fullName evidence="1">Uncharacterized protein</fullName>
    </submittedName>
</protein>
<comment type="caution">
    <text evidence="1">The sequence shown here is derived from an EMBL/GenBank/DDBJ whole genome shotgun (WGS) entry which is preliminary data.</text>
</comment>
<proteinExistence type="predicted"/>
<dbReference type="AlphaFoldDB" id="A0A5B7G4N6"/>